<evidence type="ECO:0000313" key="2">
    <source>
        <dbReference type="EMBL" id="CAA9311402.1"/>
    </source>
</evidence>
<feature type="compositionally biased region" description="Basic and acidic residues" evidence="1">
    <location>
        <begin position="138"/>
        <end position="152"/>
    </location>
</feature>
<feature type="non-terminal residue" evidence="2">
    <location>
        <position position="375"/>
    </location>
</feature>
<feature type="compositionally biased region" description="Low complexity" evidence="1">
    <location>
        <begin position="220"/>
        <end position="229"/>
    </location>
</feature>
<sequence length="375" mass="38866">EHAPQGQGFTSRSELARLRGAGGVRAVRHPGVGAVPLLPGPPLRRGHRRPGGRAVRRAPVAHAARGGLPHRRVRLHLGRGAEDARNVGAGQRRHDGGRVRPRHGGDRLRGRRAGRPGRLRGGHLHARAAAGAGAHLAAGHDRRVGGRQDGGRHAGGQEPGGRLSPAALRGGGSGAAEHPARGAPAGRDGRGGEARRHRRRRVPGVDRAERRRPAGGRSRGAGAADHALGGDQGGDRGQGRKGKRPPQAAELRPHHRTRGGVGVGVHASARRGGGGGDGGRGAHRRAQRHHRGGNVRAPAAHPHPPGAAHLAPHRLRRGAGDRLHAGRQEGAQRPRGILADPGPGPAVRGSRRGVGPPGARRNRRRGAGRRGDARV</sequence>
<feature type="compositionally biased region" description="Basic and acidic residues" evidence="1">
    <location>
        <begin position="318"/>
        <end position="332"/>
    </location>
</feature>
<feature type="region of interest" description="Disordered" evidence="1">
    <location>
        <begin position="1"/>
        <end position="375"/>
    </location>
</feature>
<proteinExistence type="predicted"/>
<feature type="compositionally biased region" description="Low complexity" evidence="1">
    <location>
        <begin position="345"/>
        <end position="359"/>
    </location>
</feature>
<feature type="non-terminal residue" evidence="2">
    <location>
        <position position="1"/>
    </location>
</feature>
<feature type="compositionally biased region" description="Basic residues" evidence="1">
    <location>
        <begin position="109"/>
        <end position="126"/>
    </location>
</feature>
<feature type="compositionally biased region" description="Basic and acidic residues" evidence="1">
    <location>
        <begin position="92"/>
        <end position="108"/>
    </location>
</feature>
<feature type="compositionally biased region" description="Basic residues" evidence="1">
    <location>
        <begin position="68"/>
        <end position="77"/>
    </location>
</feature>
<feature type="compositionally biased region" description="Low complexity" evidence="1">
    <location>
        <begin position="127"/>
        <end position="137"/>
    </location>
</feature>
<evidence type="ECO:0000256" key="1">
    <source>
        <dbReference type="SAM" id="MobiDB-lite"/>
    </source>
</evidence>
<dbReference type="GO" id="GO:0003856">
    <property type="term" value="F:3-dehydroquinate synthase activity"/>
    <property type="evidence" value="ECO:0007669"/>
    <property type="project" value="UniProtKB-EC"/>
</dbReference>
<dbReference type="EMBL" id="CADCTV010000253">
    <property type="protein sequence ID" value="CAA9311402.1"/>
    <property type="molecule type" value="Genomic_DNA"/>
</dbReference>
<accession>A0A6J4KPC0</accession>
<protein>
    <submittedName>
        <fullName evidence="2">3-dehydroquinate synthase</fullName>
        <ecNumber evidence="2">4.2.3.4</ecNumber>
    </submittedName>
</protein>
<keyword evidence="2" id="KW-0456">Lyase</keyword>
<feature type="compositionally biased region" description="Basic residues" evidence="1">
    <location>
        <begin position="44"/>
        <end position="56"/>
    </location>
</feature>
<gene>
    <name evidence="2" type="ORF">AVDCRST_MAG89-1138</name>
</gene>
<feature type="compositionally biased region" description="Low complexity" evidence="1">
    <location>
        <begin position="57"/>
        <end position="67"/>
    </location>
</feature>
<feature type="compositionally biased region" description="Basic residues" evidence="1">
    <location>
        <begin position="281"/>
        <end position="293"/>
    </location>
</feature>
<feature type="compositionally biased region" description="Basic and acidic residues" evidence="1">
    <location>
        <begin position="203"/>
        <end position="212"/>
    </location>
</feature>
<name>A0A6J4KPC0_9BACT</name>
<reference evidence="2" key="1">
    <citation type="submission" date="2020-02" db="EMBL/GenBank/DDBJ databases">
        <authorList>
            <person name="Meier V. D."/>
        </authorList>
    </citation>
    <scope>NUCLEOTIDE SEQUENCE</scope>
    <source>
        <strain evidence="2">AVDCRST_MAG89</strain>
    </source>
</reference>
<dbReference type="EC" id="4.2.3.4" evidence="2"/>
<organism evidence="2">
    <name type="scientific">uncultured Gemmatimonadota bacterium</name>
    <dbReference type="NCBI Taxonomy" id="203437"/>
    <lineage>
        <taxon>Bacteria</taxon>
        <taxon>Pseudomonadati</taxon>
        <taxon>Gemmatimonadota</taxon>
        <taxon>environmental samples</taxon>
    </lineage>
</organism>
<dbReference type="AlphaFoldDB" id="A0A6J4KPC0"/>